<evidence type="ECO:0000256" key="1">
    <source>
        <dbReference type="SAM" id="Phobius"/>
    </source>
</evidence>
<feature type="transmembrane region" description="Helical" evidence="1">
    <location>
        <begin position="416"/>
        <end position="433"/>
    </location>
</feature>
<organism evidence="2 3">
    <name type="scientific">Sagittula stellata (strain ATCC 700073 / DSM 11524 / E-37)</name>
    <dbReference type="NCBI Taxonomy" id="388399"/>
    <lineage>
        <taxon>Bacteria</taxon>
        <taxon>Pseudomonadati</taxon>
        <taxon>Pseudomonadota</taxon>
        <taxon>Alphaproteobacteria</taxon>
        <taxon>Rhodobacterales</taxon>
        <taxon>Roseobacteraceae</taxon>
        <taxon>Sagittula</taxon>
    </lineage>
</organism>
<keyword evidence="3" id="KW-1185">Reference proteome</keyword>
<gene>
    <name evidence="2" type="ORF">SSE37_25188</name>
</gene>
<evidence type="ECO:0008006" key="4">
    <source>
        <dbReference type="Google" id="ProtNLM"/>
    </source>
</evidence>
<sequence length="447" mass="50630">MLRRGISAAKPWRPDMPPITDHPLRYKLANELHARPFPSLTTPCRAVYLAVKRPKDAASRDRDEDFAHLIDLLDRHGTAHPSPGATHFSARIGQNTVKWEQHTEFVTYTVFLPGLGERPFDPADFSVFPQDWLDKAPGVRVTSAMIRVERRMDDDDIRARLEDWLVPESIAVSEVIDREAVIAGDFRIDPGGHQRFAVFTKSSVGHRRAGRIVQRLCEIETYKSMSMLGFTRMKEISPRMGEIDRELTRLMQVMTEGEGHEEATLKTLLSVTAELEKISAQVSFRLGATEAYEAIVGQRIAVLREERFQGRQTFSEFMMRRYDPAMRTVKSSAKRLESMTARATRAADLLRTRVEVGRSAQNQQLLESMDRRAELQLRLQHTVEGLSVVAISYYAVSLVSYLLYPVAEALGLSKGTMTAAAVVPVVLVVWLMIRRIRHHVERAGPDL</sequence>
<dbReference type="Pfam" id="PF11902">
    <property type="entry name" value="DUF3422"/>
    <property type="match status" value="1"/>
</dbReference>
<evidence type="ECO:0000313" key="2">
    <source>
        <dbReference type="EMBL" id="EBA05964.1"/>
    </source>
</evidence>
<evidence type="ECO:0000313" key="3">
    <source>
        <dbReference type="Proteomes" id="UP000005713"/>
    </source>
</evidence>
<keyword evidence="1" id="KW-1133">Transmembrane helix</keyword>
<keyword evidence="1" id="KW-0472">Membrane</keyword>
<dbReference type="EMBL" id="AAYA01000020">
    <property type="protein sequence ID" value="EBA05964.1"/>
    <property type="molecule type" value="Genomic_DNA"/>
</dbReference>
<proteinExistence type="predicted"/>
<protein>
    <recommendedName>
        <fullName evidence="4">Membrane-anchored protein</fullName>
    </recommendedName>
</protein>
<reference evidence="2 3" key="1">
    <citation type="submission" date="2006-06" db="EMBL/GenBank/DDBJ databases">
        <authorList>
            <person name="Moran M.A."/>
            <person name="Ferriera S."/>
            <person name="Johnson J."/>
            <person name="Kravitz S."/>
            <person name="Beeson K."/>
            <person name="Sutton G."/>
            <person name="Rogers Y.-H."/>
            <person name="Friedman R."/>
            <person name="Frazier M."/>
            <person name="Venter J.C."/>
        </authorList>
    </citation>
    <scope>NUCLEOTIDE SEQUENCE [LARGE SCALE GENOMIC DNA]</scope>
    <source>
        <strain evidence="2 3">E-37</strain>
    </source>
</reference>
<dbReference type="eggNOG" id="COG4949">
    <property type="taxonomic scope" value="Bacteria"/>
</dbReference>
<feature type="transmembrane region" description="Helical" evidence="1">
    <location>
        <begin position="385"/>
        <end position="404"/>
    </location>
</feature>
<keyword evidence="1" id="KW-0812">Transmembrane</keyword>
<dbReference type="AlphaFoldDB" id="A3KA21"/>
<name>A3KA21_SAGS3</name>
<dbReference type="Proteomes" id="UP000005713">
    <property type="component" value="Unassembled WGS sequence"/>
</dbReference>
<comment type="caution">
    <text evidence="2">The sequence shown here is derived from an EMBL/GenBank/DDBJ whole genome shotgun (WGS) entry which is preliminary data.</text>
</comment>
<accession>A3KA21</accession>
<dbReference type="InterPro" id="IPR021830">
    <property type="entry name" value="DUF3422"/>
</dbReference>